<evidence type="ECO:0000313" key="1">
    <source>
        <dbReference type="WBParaSite" id="ECPE_0000109301-mRNA-1"/>
    </source>
</evidence>
<protein>
    <submittedName>
        <fullName evidence="1">UDENN domain-containing protein</fullName>
    </submittedName>
</protein>
<organism evidence="1">
    <name type="scientific">Echinostoma caproni</name>
    <dbReference type="NCBI Taxonomy" id="27848"/>
    <lineage>
        <taxon>Eukaryota</taxon>
        <taxon>Metazoa</taxon>
        <taxon>Spiralia</taxon>
        <taxon>Lophotrochozoa</taxon>
        <taxon>Platyhelminthes</taxon>
        <taxon>Trematoda</taxon>
        <taxon>Digenea</taxon>
        <taxon>Plagiorchiida</taxon>
        <taxon>Echinostomata</taxon>
        <taxon>Echinostomatoidea</taxon>
        <taxon>Echinostomatidae</taxon>
        <taxon>Echinostoma</taxon>
    </lineage>
</organism>
<sequence>LSTVSLGPISHWSRRARNSSGGSGCPLAPALVGPGLTGICLSGPNSSAIMYPDPLVYYMPTLLDDPDLLVATGKRVLKLPNYLVGSFFRCPLATVLYEFCLGPFFPEHKIPVLILV</sequence>
<accession>A0A183A2A8</accession>
<dbReference type="AlphaFoldDB" id="A0A183A2A8"/>
<proteinExistence type="predicted"/>
<name>A0A183A2A8_9TREM</name>
<dbReference type="WBParaSite" id="ECPE_0000109301-mRNA-1">
    <property type="protein sequence ID" value="ECPE_0000109301-mRNA-1"/>
    <property type="gene ID" value="ECPE_0000109301"/>
</dbReference>
<reference evidence="1" key="1">
    <citation type="submission" date="2016-06" db="UniProtKB">
        <authorList>
            <consortium name="WormBaseParasite"/>
        </authorList>
    </citation>
    <scope>IDENTIFICATION</scope>
</reference>